<keyword evidence="1" id="KW-0472">Membrane</keyword>
<gene>
    <name evidence="2" type="ORF">L5515_018386</name>
</gene>
<dbReference type="Proteomes" id="UP000829354">
    <property type="component" value="Chromosome X"/>
</dbReference>
<evidence type="ECO:0000256" key="1">
    <source>
        <dbReference type="SAM" id="Phobius"/>
    </source>
</evidence>
<organism evidence="2 3">
    <name type="scientific">Caenorhabditis briggsae</name>
    <dbReference type="NCBI Taxonomy" id="6238"/>
    <lineage>
        <taxon>Eukaryota</taxon>
        <taxon>Metazoa</taxon>
        <taxon>Ecdysozoa</taxon>
        <taxon>Nematoda</taxon>
        <taxon>Chromadorea</taxon>
        <taxon>Rhabditida</taxon>
        <taxon>Rhabditina</taxon>
        <taxon>Rhabditomorpha</taxon>
        <taxon>Rhabditoidea</taxon>
        <taxon>Rhabditidae</taxon>
        <taxon>Peloderinae</taxon>
        <taxon>Caenorhabditis</taxon>
    </lineage>
</organism>
<sequence>MGHSEKDTLTWTHSDWSTVFFVPPVCGPYYVYSGEVNQSIFYDMRLEKREIGRRKNMSKSGSLPRFSDEYEDDEEVELIDSPDCAKNLQSLMIRLLISLFFIGCISGAVIWSFVNGECGVDDECSNVHHRDASKNFSIFIDQYSKKEGMYITTYRLPQGSTNQVPKQEEYQSFWFQSDTNKTLVHQITPTVTIYAFEHHAYWYDTSASKPQCRFDPNMNYLTYIKNLGMTNLERHHSEFEETHNGEKVFVYQGNPNEVLLTNVNQSAFLVTAYADATTGALLAWDTYFTSETDSSEMVYKASYEYPNMTPASPDPSYLVTPPECSP</sequence>
<name>A0AAE9FGD6_CAEBR</name>
<protein>
    <submittedName>
        <fullName evidence="2">Uncharacterized protein</fullName>
    </submittedName>
</protein>
<accession>A0AAE9FGD6</accession>
<keyword evidence="3" id="KW-1185">Reference proteome</keyword>
<keyword evidence="1" id="KW-0812">Transmembrane</keyword>
<dbReference type="EMBL" id="CP092625">
    <property type="protein sequence ID" value="UMM42629.1"/>
    <property type="molecule type" value="Genomic_DNA"/>
</dbReference>
<feature type="transmembrane region" description="Helical" evidence="1">
    <location>
        <begin position="95"/>
        <end position="114"/>
    </location>
</feature>
<reference evidence="2 3" key="1">
    <citation type="submission" date="2022-04" db="EMBL/GenBank/DDBJ databases">
        <title>Chromosome-level reference genomes for two strains of Caenorhabditis briggsae: an improved platform for comparative genomics.</title>
        <authorList>
            <person name="Stevens L."/>
            <person name="Andersen E."/>
        </authorList>
    </citation>
    <scope>NUCLEOTIDE SEQUENCE [LARGE SCALE GENOMIC DNA]</scope>
    <source>
        <strain evidence="2">VX34</strain>
        <tissue evidence="2">Whole-organism</tissue>
    </source>
</reference>
<keyword evidence="1" id="KW-1133">Transmembrane helix</keyword>
<evidence type="ECO:0000313" key="2">
    <source>
        <dbReference type="EMBL" id="UMM42629.1"/>
    </source>
</evidence>
<proteinExistence type="predicted"/>
<evidence type="ECO:0000313" key="3">
    <source>
        <dbReference type="Proteomes" id="UP000829354"/>
    </source>
</evidence>
<dbReference type="AlphaFoldDB" id="A0AAE9FGD6"/>